<sequence length="934" mass="105974">MRVEELIIDGFKSYATRTHITGWDAEFNAITGLNGSGKSNILDAICFALGIKNMKLATSVTIVFNNEDRKASPLGYEDCKQISLTRQIMVGGKNKYLINGHNAQEQAVYNMLQSVQLNINNPHFLIMQGKITQVLNMQPPEILAMIEEAAGTRMFEERKEKALKTIAKKERKIEEITTILSDEITPKLDKLRKQKKAYLEFKNVEIELDRLRRLVVAYDYTKYEERLAQGSSLLENAKSVAMSLQRRIDTLKADLELIVEKRKVVEAKRTEEMRKDGTFRQLESKVNTLSKTLVKIKTQLDLKAASAREEESKKTALLQTLAEASLPTTCAIANLAIRDLKKSMEKLGLDSEKAESKYKELKAVHDDKSAQIQQLEELIQSLTTGVALDEGREGGFMQQLQEAKDEANASATTIEQAKLKLQLLERELKELTSRSKKAKSEDSGLLDKQARIESRINDYESQLAKANFDPKAQSDLEARRSKYKHELTALQEKHQELKSRLRGFDFQYTDPIPNFDRTRVKGLVAQLFTIKEANKHATDALELCAGGQLFNVVVQDDQTGALLLERGRLRQRFTILPLNRLTSKRADARVVEFAKSLVPGKVDLAISLIDFDSELEPAMAGIFGNILVCKDAATAKKVAFHKDVRMKCITLEGDLYDPAGTLQGGTKPQSAGILDRVHTLSQLTKEVGVLEAELSRIDGKLVELRDVSETYQRISQDMGLARHELSLVQQQRMDEIKKELQEQRDSIDRATKRLKESKDRVGSIEKEMKEFRSDKHGKLKELEARLNKLRREFPKAQKSLKETQSLAQDASLKKENLEAEMKEVEEQVAAIDQSLAEIASDQVDIKQQLVATKNDLDESQAQLDKASKQLRLYDRELNEFDESFKQKQAEMRDAQLELQKQTHEIEQHSETQAKAESSLQHLAKEHPWIEDEKQ</sequence>
<dbReference type="EMBL" id="JAMZIH010000003">
    <property type="protein sequence ID" value="KAJ1680391.1"/>
    <property type="molecule type" value="Genomic_DNA"/>
</dbReference>
<evidence type="ECO:0000313" key="1">
    <source>
        <dbReference type="EMBL" id="KAJ1680391.1"/>
    </source>
</evidence>
<protein>
    <submittedName>
        <fullName evidence="1">Structural maintenance of chromosomes protein 2</fullName>
    </submittedName>
</protein>
<comment type="caution">
    <text evidence="1">The sequence shown here is derived from an EMBL/GenBank/DDBJ whole genome shotgun (WGS) entry which is preliminary data.</text>
</comment>
<reference evidence="1" key="1">
    <citation type="submission" date="2022-06" db="EMBL/GenBank/DDBJ databases">
        <title>Phylogenomic reconstructions and comparative analyses of Kickxellomycotina fungi.</title>
        <authorList>
            <person name="Reynolds N.K."/>
            <person name="Stajich J.E."/>
            <person name="Barry K."/>
            <person name="Grigoriev I.V."/>
            <person name="Crous P."/>
            <person name="Smith M.E."/>
        </authorList>
    </citation>
    <scope>NUCLEOTIDE SEQUENCE</scope>
    <source>
        <strain evidence="1">RSA 2271</strain>
    </source>
</reference>
<dbReference type="Proteomes" id="UP001145114">
    <property type="component" value="Unassembled WGS sequence"/>
</dbReference>
<evidence type="ECO:0000313" key="2">
    <source>
        <dbReference type="Proteomes" id="UP001145114"/>
    </source>
</evidence>
<keyword evidence="2" id="KW-1185">Reference proteome</keyword>
<name>A0ACC1HVM4_9FUNG</name>
<proteinExistence type="predicted"/>
<accession>A0ACC1HVM4</accession>
<gene>
    <name evidence="1" type="primary">SMC2_2</name>
    <name evidence="1" type="ORF">EV182_000112</name>
</gene>
<organism evidence="1 2">
    <name type="scientific">Spiromyces aspiralis</name>
    <dbReference type="NCBI Taxonomy" id="68401"/>
    <lineage>
        <taxon>Eukaryota</taxon>
        <taxon>Fungi</taxon>
        <taxon>Fungi incertae sedis</taxon>
        <taxon>Zoopagomycota</taxon>
        <taxon>Kickxellomycotina</taxon>
        <taxon>Kickxellomycetes</taxon>
        <taxon>Kickxellales</taxon>
        <taxon>Kickxellaceae</taxon>
        <taxon>Spiromyces</taxon>
    </lineage>
</organism>